<feature type="compositionally biased region" description="Basic and acidic residues" evidence="1">
    <location>
        <begin position="311"/>
        <end position="337"/>
    </location>
</feature>
<protein>
    <recommendedName>
        <fullName evidence="2">PABC domain-containing protein</fullName>
    </recommendedName>
</protein>
<dbReference type="SUPFAM" id="SSF63570">
    <property type="entry name" value="PABC (PABP) domain"/>
    <property type="match status" value="1"/>
</dbReference>
<evidence type="ECO:0000259" key="2">
    <source>
        <dbReference type="SMART" id="SM00517"/>
    </source>
</evidence>
<evidence type="ECO:0000256" key="1">
    <source>
        <dbReference type="SAM" id="MobiDB-lite"/>
    </source>
</evidence>
<name>A0A0M0JW55_9EUKA</name>
<dbReference type="SMART" id="SM00517">
    <property type="entry name" value="PolyA"/>
    <property type="match status" value="1"/>
</dbReference>
<proteinExistence type="predicted"/>
<dbReference type="Proteomes" id="UP000037460">
    <property type="component" value="Unassembled WGS sequence"/>
</dbReference>
<feature type="compositionally biased region" description="Low complexity" evidence="1">
    <location>
        <begin position="44"/>
        <end position="60"/>
    </location>
</feature>
<dbReference type="InterPro" id="IPR002004">
    <property type="entry name" value="PABP_HYD_C"/>
</dbReference>
<sequence length="381" mass="41333">PTPSTRPKDLYLVYNQPGHKKKPTNESFPTPPSPSRATKNSSYTTIPTTQAAAAATPQATKPANIAARPHGKRTRTRTTRSATSPSTVIDTTRPRAPLTSPTAVKKSAAANPAAQAQLQAKQKNIDAKPRNVKLSNATERNTPAATVAIDAANPWHALWTTANATATCIADEHGMHKELDYTVRFAAQMEAAVLERLEQQRRSTPPDLHALLAHPDPFSVLGERLYQLIECHDVALPGKITGMLLDGLPLDELHSLLVNVPPGDAAATIASWISTAQQVLREAAEGTAAFPCEALDLPTESTEHAATTVTKEPKEPEVPVPPEPEKPDRLAEPKEHVAPTVTEDPTTPTRELLRALDELVARKESKDLEERKSRERHEARL</sequence>
<dbReference type="Pfam" id="PF00658">
    <property type="entry name" value="MLLE"/>
    <property type="match status" value="1"/>
</dbReference>
<keyword evidence="4" id="KW-1185">Reference proteome</keyword>
<feature type="region of interest" description="Disordered" evidence="1">
    <location>
        <begin position="1"/>
        <end position="105"/>
    </location>
</feature>
<feature type="non-terminal residue" evidence="3">
    <location>
        <position position="1"/>
    </location>
</feature>
<accession>A0A0M0JW55</accession>
<reference evidence="4" key="1">
    <citation type="journal article" date="2015" name="PLoS Genet.">
        <title>Genome Sequence and Transcriptome Analyses of Chrysochromulina tobin: Metabolic Tools for Enhanced Algal Fitness in the Prominent Order Prymnesiales (Haptophyceae).</title>
        <authorList>
            <person name="Hovde B.T."/>
            <person name="Deodato C.R."/>
            <person name="Hunsperger H.M."/>
            <person name="Ryken S.A."/>
            <person name="Yost W."/>
            <person name="Jha R.K."/>
            <person name="Patterson J."/>
            <person name="Monnat R.J. Jr."/>
            <person name="Barlow S.B."/>
            <person name="Starkenburg S.R."/>
            <person name="Cattolico R.A."/>
        </authorList>
    </citation>
    <scope>NUCLEOTIDE SEQUENCE</scope>
    <source>
        <strain evidence="4">CCMP291</strain>
    </source>
</reference>
<evidence type="ECO:0000313" key="4">
    <source>
        <dbReference type="Proteomes" id="UP000037460"/>
    </source>
</evidence>
<comment type="caution">
    <text evidence="3">The sequence shown here is derived from an EMBL/GenBank/DDBJ whole genome shotgun (WGS) entry which is preliminary data.</text>
</comment>
<dbReference type="AlphaFoldDB" id="A0A0M0JW55"/>
<feature type="compositionally biased region" description="Basic residues" evidence="1">
    <location>
        <begin position="69"/>
        <end position="78"/>
    </location>
</feature>
<organism evidence="3 4">
    <name type="scientific">Chrysochromulina tobinii</name>
    <dbReference type="NCBI Taxonomy" id="1460289"/>
    <lineage>
        <taxon>Eukaryota</taxon>
        <taxon>Haptista</taxon>
        <taxon>Haptophyta</taxon>
        <taxon>Prymnesiophyceae</taxon>
        <taxon>Prymnesiales</taxon>
        <taxon>Chrysochromulinaceae</taxon>
        <taxon>Chrysochromulina</taxon>
    </lineage>
</organism>
<gene>
    <name evidence="3" type="ORF">Ctob_016388</name>
</gene>
<feature type="domain" description="PABC" evidence="2">
    <location>
        <begin position="213"/>
        <end position="283"/>
    </location>
</feature>
<dbReference type="Gene3D" id="1.10.1900.10">
    <property type="entry name" value="c-terminal domain of poly(a) binding protein"/>
    <property type="match status" value="1"/>
</dbReference>
<dbReference type="InterPro" id="IPR036053">
    <property type="entry name" value="PABP-dom"/>
</dbReference>
<dbReference type="EMBL" id="JWZX01002165">
    <property type="protein sequence ID" value="KOO30780.1"/>
    <property type="molecule type" value="Genomic_DNA"/>
</dbReference>
<feature type="region of interest" description="Disordered" evidence="1">
    <location>
        <begin position="298"/>
        <end position="381"/>
    </location>
</feature>
<evidence type="ECO:0000313" key="3">
    <source>
        <dbReference type="EMBL" id="KOO30780.1"/>
    </source>
</evidence>
<dbReference type="GO" id="GO:0003723">
    <property type="term" value="F:RNA binding"/>
    <property type="evidence" value="ECO:0007669"/>
    <property type="project" value="InterPro"/>
</dbReference>
<feature type="compositionally biased region" description="Basic and acidic residues" evidence="1">
    <location>
        <begin position="351"/>
        <end position="381"/>
    </location>
</feature>